<dbReference type="Pfam" id="PF09339">
    <property type="entry name" value="HTH_IclR"/>
    <property type="match status" value="1"/>
</dbReference>
<keyword evidence="3" id="KW-0804">Transcription</keyword>
<dbReference type="OrthoDB" id="282092at2157"/>
<dbReference type="RefSeq" id="WP_089882472.1">
    <property type="nucleotide sequence ID" value="NZ_FOYS01000005.1"/>
</dbReference>
<dbReference type="InterPro" id="IPR036388">
    <property type="entry name" value="WH-like_DNA-bd_sf"/>
</dbReference>
<dbReference type="PANTHER" id="PTHR30136">
    <property type="entry name" value="HELIX-TURN-HELIX TRANSCRIPTIONAL REGULATOR, ICLR FAMILY"/>
    <property type="match status" value="1"/>
</dbReference>
<evidence type="ECO:0000256" key="1">
    <source>
        <dbReference type="ARBA" id="ARBA00023015"/>
    </source>
</evidence>
<feature type="domain" description="IclR-ED" evidence="5">
    <location>
        <begin position="70"/>
        <end position="253"/>
    </location>
</feature>
<evidence type="ECO:0000256" key="3">
    <source>
        <dbReference type="ARBA" id="ARBA00023163"/>
    </source>
</evidence>
<dbReference type="InterPro" id="IPR050707">
    <property type="entry name" value="HTH_MetabolicPath_Reg"/>
</dbReference>
<evidence type="ECO:0000259" key="4">
    <source>
        <dbReference type="PROSITE" id="PS51077"/>
    </source>
</evidence>
<dbReference type="InterPro" id="IPR036390">
    <property type="entry name" value="WH_DNA-bd_sf"/>
</dbReference>
<organism evidence="6 7">
    <name type="scientific">Halogeometricum limi</name>
    <dbReference type="NCBI Taxonomy" id="555875"/>
    <lineage>
        <taxon>Archaea</taxon>
        <taxon>Methanobacteriati</taxon>
        <taxon>Methanobacteriota</taxon>
        <taxon>Stenosarchaea group</taxon>
        <taxon>Halobacteria</taxon>
        <taxon>Halobacteriales</taxon>
        <taxon>Haloferacaceae</taxon>
        <taxon>Halogeometricum</taxon>
    </lineage>
</organism>
<evidence type="ECO:0000256" key="2">
    <source>
        <dbReference type="ARBA" id="ARBA00023125"/>
    </source>
</evidence>
<dbReference type="InterPro" id="IPR014757">
    <property type="entry name" value="Tscrpt_reg_IclR_C"/>
</dbReference>
<dbReference type="Pfam" id="PF01614">
    <property type="entry name" value="IclR_C"/>
    <property type="match status" value="1"/>
</dbReference>
<accession>A0A1I6IBT9</accession>
<dbReference type="InterPro" id="IPR011991">
    <property type="entry name" value="ArsR-like_HTH"/>
</dbReference>
<feature type="domain" description="HTH iclR-type" evidence="4">
    <location>
        <begin position="10"/>
        <end position="69"/>
    </location>
</feature>
<keyword evidence="7" id="KW-1185">Reference proteome</keyword>
<dbReference type="CDD" id="cd00090">
    <property type="entry name" value="HTH_ARSR"/>
    <property type="match status" value="1"/>
</dbReference>
<dbReference type="InterPro" id="IPR029016">
    <property type="entry name" value="GAF-like_dom_sf"/>
</dbReference>
<evidence type="ECO:0000313" key="6">
    <source>
        <dbReference type="EMBL" id="SFR64295.1"/>
    </source>
</evidence>
<dbReference type="InterPro" id="IPR005471">
    <property type="entry name" value="Tscrpt_reg_IclR_N"/>
</dbReference>
<proteinExistence type="predicted"/>
<dbReference type="Proteomes" id="UP000243250">
    <property type="component" value="Unassembled WGS sequence"/>
</dbReference>
<dbReference type="Gene3D" id="1.10.10.10">
    <property type="entry name" value="Winged helix-like DNA-binding domain superfamily/Winged helix DNA-binding domain"/>
    <property type="match status" value="1"/>
</dbReference>
<evidence type="ECO:0000259" key="5">
    <source>
        <dbReference type="PROSITE" id="PS51078"/>
    </source>
</evidence>
<dbReference type="PROSITE" id="PS51078">
    <property type="entry name" value="ICLR_ED"/>
    <property type="match status" value="1"/>
</dbReference>
<dbReference type="GO" id="GO:0003700">
    <property type="term" value="F:DNA-binding transcription factor activity"/>
    <property type="evidence" value="ECO:0007669"/>
    <property type="project" value="TreeGrafter"/>
</dbReference>
<dbReference type="AlphaFoldDB" id="A0A1I6IBT9"/>
<dbReference type="EMBL" id="FOYS01000005">
    <property type="protein sequence ID" value="SFR64295.1"/>
    <property type="molecule type" value="Genomic_DNA"/>
</dbReference>
<dbReference type="PANTHER" id="PTHR30136:SF35">
    <property type="entry name" value="HTH-TYPE TRANSCRIPTIONAL REGULATOR RV1719"/>
    <property type="match status" value="1"/>
</dbReference>
<gene>
    <name evidence="6" type="ORF">SAMN04488124_3024</name>
</gene>
<keyword evidence="2" id="KW-0238">DNA-binding</keyword>
<reference evidence="7" key="1">
    <citation type="submission" date="2016-10" db="EMBL/GenBank/DDBJ databases">
        <authorList>
            <person name="Varghese N."/>
            <person name="Submissions S."/>
        </authorList>
    </citation>
    <scope>NUCLEOTIDE SEQUENCE [LARGE SCALE GENOMIC DNA]</scope>
    <source>
        <strain evidence="7">CGMCC 1.8711</strain>
    </source>
</reference>
<dbReference type="PROSITE" id="PS51077">
    <property type="entry name" value="HTH_ICLR"/>
    <property type="match status" value="1"/>
</dbReference>
<dbReference type="SUPFAM" id="SSF55781">
    <property type="entry name" value="GAF domain-like"/>
    <property type="match status" value="1"/>
</dbReference>
<dbReference type="Gene3D" id="3.30.450.40">
    <property type="match status" value="1"/>
</dbReference>
<name>A0A1I6IBT9_9EURY</name>
<evidence type="ECO:0000313" key="7">
    <source>
        <dbReference type="Proteomes" id="UP000243250"/>
    </source>
</evidence>
<dbReference type="SUPFAM" id="SSF46785">
    <property type="entry name" value="Winged helix' DNA-binding domain"/>
    <property type="match status" value="1"/>
</dbReference>
<keyword evidence="1" id="KW-0805">Transcription regulation</keyword>
<dbReference type="GO" id="GO:0045892">
    <property type="term" value="P:negative regulation of DNA-templated transcription"/>
    <property type="evidence" value="ECO:0007669"/>
    <property type="project" value="TreeGrafter"/>
</dbReference>
<dbReference type="SMART" id="SM00346">
    <property type="entry name" value="HTH_ICLR"/>
    <property type="match status" value="1"/>
</dbReference>
<dbReference type="GO" id="GO:0003677">
    <property type="term" value="F:DNA binding"/>
    <property type="evidence" value="ECO:0007669"/>
    <property type="project" value="UniProtKB-KW"/>
</dbReference>
<sequence>MAAQGAIGRVKTTATVFEIVEALDELGDASLTELADHLGLAKSTAYDHLTTMVEHEYVVKDEKRYRLGLRFLKCGVNTKRNLQVSQLAQPVLNQLAEQTNEIAWLLVEEYGQGVYVNKAKGMFAVQAYGKMGTRVHLHNIAAGKAILAHLPEHRVREIIEQHGLPAQTENTITDPEELFEHLAEIRERGVAFQDCESMENFRAVASPVVADGRLHGSLVVSAPKNRMRAEKFREEVPDLVAGAANALELELLSQ</sequence>
<protein>
    <submittedName>
        <fullName evidence="6">Transcriptional regulator, IclR family</fullName>
    </submittedName>
</protein>